<evidence type="ECO:0008006" key="4">
    <source>
        <dbReference type="Google" id="ProtNLM"/>
    </source>
</evidence>
<feature type="chain" id="PRO_5047344522" description="DUF4148 domain-containing protein" evidence="1">
    <location>
        <begin position="32"/>
        <end position="85"/>
    </location>
</feature>
<dbReference type="RefSeq" id="WP_147914733.1">
    <property type="nucleotide sequence ID" value="NZ_JBHUEJ010000030.1"/>
</dbReference>
<gene>
    <name evidence="2" type="ORF">ACFSF0_13210</name>
</gene>
<dbReference type="Proteomes" id="UP001597304">
    <property type="component" value="Unassembled WGS sequence"/>
</dbReference>
<proteinExistence type="predicted"/>
<evidence type="ECO:0000256" key="1">
    <source>
        <dbReference type="SAM" id="SignalP"/>
    </source>
</evidence>
<dbReference type="EMBL" id="JBHUEJ010000030">
    <property type="protein sequence ID" value="MFD1711571.1"/>
    <property type="molecule type" value="Genomic_DNA"/>
</dbReference>
<organism evidence="2 3">
    <name type="scientific">Ottowia flava</name>
    <dbReference type="NCBI Taxonomy" id="2675430"/>
    <lineage>
        <taxon>Bacteria</taxon>
        <taxon>Pseudomonadati</taxon>
        <taxon>Pseudomonadota</taxon>
        <taxon>Betaproteobacteria</taxon>
        <taxon>Burkholderiales</taxon>
        <taxon>Comamonadaceae</taxon>
        <taxon>Ottowia</taxon>
    </lineage>
</organism>
<evidence type="ECO:0000313" key="3">
    <source>
        <dbReference type="Proteomes" id="UP001597304"/>
    </source>
</evidence>
<feature type="signal peptide" evidence="1">
    <location>
        <begin position="1"/>
        <end position="31"/>
    </location>
</feature>
<name>A0ABW4KVX5_9BURK</name>
<protein>
    <recommendedName>
        <fullName evidence="4">DUF4148 domain-containing protein</fullName>
    </recommendedName>
</protein>
<keyword evidence="1" id="KW-0732">Signal</keyword>
<keyword evidence="3" id="KW-1185">Reference proteome</keyword>
<evidence type="ECO:0000313" key="2">
    <source>
        <dbReference type="EMBL" id="MFD1711571.1"/>
    </source>
</evidence>
<sequence>MTTAKTTLLRALSCSVAVLGLSLAMAAPAQAKGKGKAHGVQLKRAPVTTYANGLDATQRQRSEEARLRRECKGRPNAGACLGYTR</sequence>
<reference evidence="3" key="1">
    <citation type="journal article" date="2019" name="Int. J. Syst. Evol. Microbiol.">
        <title>The Global Catalogue of Microorganisms (GCM) 10K type strain sequencing project: providing services to taxonomists for standard genome sequencing and annotation.</title>
        <authorList>
            <consortium name="The Broad Institute Genomics Platform"/>
            <consortium name="The Broad Institute Genome Sequencing Center for Infectious Disease"/>
            <person name="Wu L."/>
            <person name="Ma J."/>
        </authorList>
    </citation>
    <scope>NUCLEOTIDE SEQUENCE [LARGE SCALE GENOMIC DNA]</scope>
    <source>
        <strain evidence="3">LMG 29247</strain>
    </source>
</reference>
<comment type="caution">
    <text evidence="2">The sequence shown here is derived from an EMBL/GenBank/DDBJ whole genome shotgun (WGS) entry which is preliminary data.</text>
</comment>
<accession>A0ABW4KVX5</accession>